<dbReference type="SMART" id="SM00195">
    <property type="entry name" value="DSPc"/>
    <property type="match status" value="1"/>
</dbReference>
<evidence type="ECO:0000313" key="6">
    <source>
        <dbReference type="Proteomes" id="UP000297245"/>
    </source>
</evidence>
<dbReference type="Pfam" id="PF00782">
    <property type="entry name" value="DSPc"/>
    <property type="match status" value="1"/>
</dbReference>
<evidence type="ECO:0000256" key="2">
    <source>
        <dbReference type="ARBA" id="ARBA00022912"/>
    </source>
</evidence>
<sequence length="175" mass="19402">MGSWKNVSTIIPDRLYLGNLIAARSTRSLTEHRITHILSVCPDPIPAELPESGIRHKRIAIDDIDYVDLLIHLPSAVDFIQTSLQEGGVVLVHCDQGVSRSAAVIAAYLMFTQRISSVKALEAVRKAREQAWVNAGFQEQLVLYELCKYGPSPSEGIYVKWRTTLDSRLATTGLT</sequence>
<dbReference type="InterPro" id="IPR000387">
    <property type="entry name" value="Tyr_Pase_dom"/>
</dbReference>
<dbReference type="PROSITE" id="PS00383">
    <property type="entry name" value="TYR_PHOSPHATASE_1"/>
    <property type="match status" value="1"/>
</dbReference>
<organism evidence="5 6">
    <name type="scientific">Dendrothele bispora (strain CBS 962.96)</name>
    <dbReference type="NCBI Taxonomy" id="1314807"/>
    <lineage>
        <taxon>Eukaryota</taxon>
        <taxon>Fungi</taxon>
        <taxon>Dikarya</taxon>
        <taxon>Basidiomycota</taxon>
        <taxon>Agaricomycotina</taxon>
        <taxon>Agaricomycetes</taxon>
        <taxon>Agaricomycetidae</taxon>
        <taxon>Agaricales</taxon>
        <taxon>Agaricales incertae sedis</taxon>
        <taxon>Dendrothele</taxon>
    </lineage>
</organism>
<dbReference type="CDD" id="cd14498">
    <property type="entry name" value="DSP"/>
    <property type="match status" value="1"/>
</dbReference>
<proteinExistence type="predicted"/>
<dbReference type="GO" id="GO:0005737">
    <property type="term" value="C:cytoplasm"/>
    <property type="evidence" value="ECO:0007669"/>
    <property type="project" value="TreeGrafter"/>
</dbReference>
<name>A0A4S8M532_DENBC</name>
<dbReference type="Proteomes" id="UP000297245">
    <property type="component" value="Unassembled WGS sequence"/>
</dbReference>
<dbReference type="InterPro" id="IPR000340">
    <property type="entry name" value="Dual-sp_phosphatase_cat-dom"/>
</dbReference>
<dbReference type="PROSITE" id="PS50054">
    <property type="entry name" value="TYR_PHOSPHATASE_DUAL"/>
    <property type="match status" value="1"/>
</dbReference>
<gene>
    <name evidence="5" type="ORF">K435DRAFT_796623</name>
</gene>
<dbReference type="Gene3D" id="3.90.190.10">
    <property type="entry name" value="Protein tyrosine phosphatase superfamily"/>
    <property type="match status" value="1"/>
</dbReference>
<dbReference type="InterPro" id="IPR016130">
    <property type="entry name" value="Tyr_Pase_AS"/>
</dbReference>
<dbReference type="EMBL" id="ML179158">
    <property type="protein sequence ID" value="THU97326.1"/>
    <property type="molecule type" value="Genomic_DNA"/>
</dbReference>
<dbReference type="PANTHER" id="PTHR46377">
    <property type="entry name" value="DUAL SPECIFICITY PROTEIN PHOSPHATASE 19"/>
    <property type="match status" value="1"/>
</dbReference>
<keyword evidence="2" id="KW-0904">Protein phosphatase</keyword>
<keyword evidence="6" id="KW-1185">Reference proteome</keyword>
<keyword evidence="1" id="KW-0378">Hydrolase</keyword>
<accession>A0A4S8M532</accession>
<evidence type="ECO:0000259" key="3">
    <source>
        <dbReference type="PROSITE" id="PS50054"/>
    </source>
</evidence>
<dbReference type="PROSITE" id="PS50056">
    <property type="entry name" value="TYR_PHOSPHATASE_2"/>
    <property type="match status" value="1"/>
</dbReference>
<reference evidence="5 6" key="1">
    <citation type="journal article" date="2019" name="Nat. Ecol. Evol.">
        <title>Megaphylogeny resolves global patterns of mushroom evolution.</title>
        <authorList>
            <person name="Varga T."/>
            <person name="Krizsan K."/>
            <person name="Foldi C."/>
            <person name="Dima B."/>
            <person name="Sanchez-Garcia M."/>
            <person name="Sanchez-Ramirez S."/>
            <person name="Szollosi G.J."/>
            <person name="Szarkandi J.G."/>
            <person name="Papp V."/>
            <person name="Albert L."/>
            <person name="Andreopoulos W."/>
            <person name="Angelini C."/>
            <person name="Antonin V."/>
            <person name="Barry K.W."/>
            <person name="Bougher N.L."/>
            <person name="Buchanan P."/>
            <person name="Buyck B."/>
            <person name="Bense V."/>
            <person name="Catcheside P."/>
            <person name="Chovatia M."/>
            <person name="Cooper J."/>
            <person name="Damon W."/>
            <person name="Desjardin D."/>
            <person name="Finy P."/>
            <person name="Geml J."/>
            <person name="Haridas S."/>
            <person name="Hughes K."/>
            <person name="Justo A."/>
            <person name="Karasinski D."/>
            <person name="Kautmanova I."/>
            <person name="Kiss B."/>
            <person name="Kocsube S."/>
            <person name="Kotiranta H."/>
            <person name="LaButti K.M."/>
            <person name="Lechner B.E."/>
            <person name="Liimatainen K."/>
            <person name="Lipzen A."/>
            <person name="Lukacs Z."/>
            <person name="Mihaltcheva S."/>
            <person name="Morgado L.N."/>
            <person name="Niskanen T."/>
            <person name="Noordeloos M.E."/>
            <person name="Ohm R.A."/>
            <person name="Ortiz-Santana B."/>
            <person name="Ovrebo C."/>
            <person name="Racz N."/>
            <person name="Riley R."/>
            <person name="Savchenko A."/>
            <person name="Shiryaev A."/>
            <person name="Soop K."/>
            <person name="Spirin V."/>
            <person name="Szebenyi C."/>
            <person name="Tomsovsky M."/>
            <person name="Tulloss R.E."/>
            <person name="Uehling J."/>
            <person name="Grigoriev I.V."/>
            <person name="Vagvolgyi C."/>
            <person name="Papp T."/>
            <person name="Martin F.M."/>
            <person name="Miettinen O."/>
            <person name="Hibbett D.S."/>
            <person name="Nagy L.G."/>
        </authorList>
    </citation>
    <scope>NUCLEOTIDE SEQUENCE [LARGE SCALE GENOMIC DNA]</scope>
    <source>
        <strain evidence="5 6">CBS 962.96</strain>
    </source>
</reference>
<dbReference type="GO" id="GO:0008579">
    <property type="term" value="F:JUN kinase phosphatase activity"/>
    <property type="evidence" value="ECO:0007669"/>
    <property type="project" value="TreeGrafter"/>
</dbReference>
<dbReference type="InterPro" id="IPR029021">
    <property type="entry name" value="Prot-tyrosine_phosphatase-like"/>
</dbReference>
<evidence type="ECO:0000313" key="5">
    <source>
        <dbReference type="EMBL" id="THU97326.1"/>
    </source>
</evidence>
<dbReference type="InterPro" id="IPR020422">
    <property type="entry name" value="TYR_PHOSPHATASE_DUAL_dom"/>
</dbReference>
<feature type="domain" description="Tyrosine-protein phosphatase" evidence="3">
    <location>
        <begin position="6"/>
        <end position="150"/>
    </location>
</feature>
<dbReference type="SUPFAM" id="SSF52799">
    <property type="entry name" value="(Phosphotyrosine protein) phosphatases II"/>
    <property type="match status" value="1"/>
</dbReference>
<protein>
    <submittedName>
        <fullName evidence="5">Phosphatases II</fullName>
    </submittedName>
</protein>
<dbReference type="PANTHER" id="PTHR46377:SF1">
    <property type="entry name" value="DUAL SPECIFICITY PROTEIN PHOSPHATASE 19"/>
    <property type="match status" value="1"/>
</dbReference>
<dbReference type="OrthoDB" id="2017893at2759"/>
<evidence type="ECO:0000256" key="1">
    <source>
        <dbReference type="ARBA" id="ARBA00022801"/>
    </source>
</evidence>
<dbReference type="AlphaFoldDB" id="A0A4S8M532"/>
<evidence type="ECO:0000259" key="4">
    <source>
        <dbReference type="PROSITE" id="PS50056"/>
    </source>
</evidence>
<feature type="domain" description="Tyrosine specific protein phosphatases" evidence="4">
    <location>
        <begin position="71"/>
        <end position="128"/>
    </location>
</feature>